<dbReference type="OrthoDB" id="5414271at2759"/>
<keyword evidence="2" id="KW-1185">Reference proteome</keyword>
<name>A0A9N9KQ52_9HELO</name>
<protein>
    <submittedName>
        <fullName evidence="1">Uncharacterized protein</fullName>
    </submittedName>
</protein>
<proteinExistence type="predicted"/>
<gene>
    <name evidence="1" type="ORF">HYFRA_00008303</name>
</gene>
<accession>A0A9N9KQ52</accession>
<organism evidence="1 2">
    <name type="scientific">Hymenoscyphus fraxineus</name>
    <dbReference type="NCBI Taxonomy" id="746836"/>
    <lineage>
        <taxon>Eukaryota</taxon>
        <taxon>Fungi</taxon>
        <taxon>Dikarya</taxon>
        <taxon>Ascomycota</taxon>
        <taxon>Pezizomycotina</taxon>
        <taxon>Leotiomycetes</taxon>
        <taxon>Helotiales</taxon>
        <taxon>Helotiaceae</taxon>
        <taxon>Hymenoscyphus</taxon>
    </lineage>
</organism>
<sequence>MTSPQNNHILQGTAAVLAIAAIVIYTKETFSRDPAPTLGPAIIAGYVDKFCGINDIQVSRLPLRKNGTSSWSTIMSVIHLSPPSKCSSKIQPVTLKPLILHEGKPCVQISRATLMSLLALTNARPVFSYSSAAGYRSAYPSYGGQWGISWPIGKPCIVSLTPHDSHKLESDVYPASFPVRVDKCIEMLCGIISDGKSWKLAFPGRAKGAGPYILQERKKGFPGAHGSRHLYNMMGGKVFEVDLLVLLPRNAKEGGRKLEVPCLDPGNKLATVYLPGGQEQLLARALDCLPWAQLSWSMHRGLRDILLAYGTPVMDHYRVKLGAMLKDISKLESVLVTMGWEFNFVHESMGEMAQSSIISGGGNSGDLVRVVVAIVEAWLEKSEDFVVDKDETHFWRRRELTGEVETELSPELVVALTKFFVLEWSQELDYQLYHQLPTEILVG</sequence>
<dbReference type="EMBL" id="CAJVRL010000035">
    <property type="protein sequence ID" value="CAG8950070.1"/>
    <property type="molecule type" value="Genomic_DNA"/>
</dbReference>
<reference evidence="1" key="1">
    <citation type="submission" date="2021-07" db="EMBL/GenBank/DDBJ databases">
        <authorList>
            <person name="Durling M."/>
        </authorList>
    </citation>
    <scope>NUCLEOTIDE SEQUENCE</scope>
</reference>
<comment type="caution">
    <text evidence="1">The sequence shown here is derived from an EMBL/GenBank/DDBJ whole genome shotgun (WGS) entry which is preliminary data.</text>
</comment>
<evidence type="ECO:0000313" key="1">
    <source>
        <dbReference type="EMBL" id="CAG8950070.1"/>
    </source>
</evidence>
<dbReference type="Proteomes" id="UP000696280">
    <property type="component" value="Unassembled WGS sequence"/>
</dbReference>
<dbReference type="AlphaFoldDB" id="A0A9N9KQ52"/>
<evidence type="ECO:0000313" key="2">
    <source>
        <dbReference type="Proteomes" id="UP000696280"/>
    </source>
</evidence>